<dbReference type="Pfam" id="PF13181">
    <property type="entry name" value="TPR_8"/>
    <property type="match status" value="2"/>
</dbReference>
<name>A0AAQ2WW78_9SPIR</name>
<dbReference type="Proteomes" id="UP001164544">
    <property type="component" value="Chromosome"/>
</dbReference>
<protein>
    <recommendedName>
        <fullName evidence="3">Tetratricopeptide repeat protein</fullName>
    </recommendedName>
</protein>
<dbReference type="PANTHER" id="PTHR12558">
    <property type="entry name" value="CELL DIVISION CYCLE 16,23,27"/>
    <property type="match status" value="1"/>
</dbReference>
<proteinExistence type="predicted"/>
<dbReference type="EMBL" id="CP114637">
    <property type="protein sequence ID" value="WAZ90910.1"/>
    <property type="molecule type" value="Genomic_DNA"/>
</dbReference>
<dbReference type="SMART" id="SM00028">
    <property type="entry name" value="TPR"/>
    <property type="match status" value="3"/>
</dbReference>
<gene>
    <name evidence="1" type="ORF">O5398_02000</name>
</gene>
<dbReference type="AlphaFoldDB" id="A0AAQ2WW78"/>
<dbReference type="PANTHER" id="PTHR12558:SF13">
    <property type="entry name" value="CELL DIVISION CYCLE PROTEIN 27 HOMOLOG"/>
    <property type="match status" value="1"/>
</dbReference>
<evidence type="ECO:0008006" key="3">
    <source>
        <dbReference type="Google" id="ProtNLM"/>
    </source>
</evidence>
<dbReference type="InterPro" id="IPR011990">
    <property type="entry name" value="TPR-like_helical_dom_sf"/>
</dbReference>
<sequence>MNSTNVEKALELYKKGDFKNSILNLDVFDDSFDVLSLKALIYFRLKDYKALLYILDTYPVLSEYSFLIKLLHYGKFEEKEDKLSYFQNYNLGVFYFGLRNYEKSLSCFLKASEQNSKFVQAINNAAILLEMLGRKDEAVQMIIKAADVDKNNALVKLNAWFLEKNCIFESAKPFKIDESFSELNLSLIVNYLMYYLYSIGEISGAIKLSENLLTDSSHSKYIWHNRATILHKIGNMTQATQSYVKAILSFPNIYTIYNMHIATIKLLNFSPKKSIDRIVSDYPDMDSVYFYAFLFFLRNRDLEDAYFYMKKLCELKPDIYSNFLSLLEAREDIFIEELLDEFAMALKGKWVLEYLFFIDNSLNLKDPVFIFSYETRICPYIWKIKDEHIELRSSNNEVEIAKKILSDELTHVKFDVTIKEFKDLIEVYRDFRINY</sequence>
<reference evidence="1" key="1">
    <citation type="submission" date="2022-12" db="EMBL/GenBank/DDBJ databases">
        <title>B. miyamotoi WGS.</title>
        <authorList>
            <person name="Kuleshov K.V."/>
            <person name="Hoornstra D."/>
            <person name="Hovius J.W."/>
            <person name="Platonov A.E."/>
            <person name="Telford S.R. III."/>
        </authorList>
    </citation>
    <scope>NUCLEOTIDE SEQUENCE</scope>
    <source>
        <strain evidence="1">410</strain>
    </source>
</reference>
<dbReference type="KEGG" id="bmiy:RJ61_02235"/>
<organism evidence="1 2">
    <name type="scientific">Borrelia miyamotoi</name>
    <dbReference type="NCBI Taxonomy" id="47466"/>
    <lineage>
        <taxon>Bacteria</taxon>
        <taxon>Pseudomonadati</taxon>
        <taxon>Spirochaetota</taxon>
        <taxon>Spirochaetia</taxon>
        <taxon>Spirochaetales</taxon>
        <taxon>Borreliaceae</taxon>
        <taxon>Borrelia</taxon>
    </lineage>
</organism>
<dbReference type="RefSeq" id="WP_020954833.1">
    <property type="nucleotide sequence ID" value="NZ_CP010308.1"/>
</dbReference>
<evidence type="ECO:0000313" key="2">
    <source>
        <dbReference type="Proteomes" id="UP001164544"/>
    </source>
</evidence>
<accession>A0AAQ2WW78</accession>
<evidence type="ECO:0000313" key="1">
    <source>
        <dbReference type="EMBL" id="WAZ90910.1"/>
    </source>
</evidence>
<dbReference type="InterPro" id="IPR019734">
    <property type="entry name" value="TPR_rpt"/>
</dbReference>
<dbReference type="Gene3D" id="1.25.40.10">
    <property type="entry name" value="Tetratricopeptide repeat domain"/>
    <property type="match status" value="2"/>
</dbReference>
<dbReference type="SUPFAM" id="SSF48452">
    <property type="entry name" value="TPR-like"/>
    <property type="match status" value="1"/>
</dbReference>